<keyword evidence="3 7" id="KW-0347">Helicase</keyword>
<evidence type="ECO:0000259" key="6">
    <source>
        <dbReference type="Pfam" id="PF00580"/>
    </source>
</evidence>
<accession>A0ABX4FUW1</accession>
<protein>
    <recommendedName>
        <fullName evidence="5">DNA 3'-5' helicase II</fullName>
    </recommendedName>
</protein>
<comment type="caution">
    <text evidence="7">The sequence shown here is derived from an EMBL/GenBank/DDBJ whole genome shotgun (WGS) entry which is preliminary data.</text>
</comment>
<keyword evidence="1" id="KW-0547">Nucleotide-binding</keyword>
<name>A0ABX4FUW1_9GAMM</name>
<keyword evidence="8" id="KW-1185">Reference proteome</keyword>
<evidence type="ECO:0000256" key="2">
    <source>
        <dbReference type="ARBA" id="ARBA00022801"/>
    </source>
</evidence>
<dbReference type="Pfam" id="PF00580">
    <property type="entry name" value="UvrD-helicase"/>
    <property type="match status" value="1"/>
</dbReference>
<organism evidence="7 8">
    <name type="scientific">Photobacterium sanguinicancri</name>
    <dbReference type="NCBI Taxonomy" id="875932"/>
    <lineage>
        <taxon>Bacteria</taxon>
        <taxon>Pseudomonadati</taxon>
        <taxon>Pseudomonadota</taxon>
        <taxon>Gammaproteobacteria</taxon>
        <taxon>Vibrionales</taxon>
        <taxon>Vibrionaceae</taxon>
        <taxon>Photobacterium</taxon>
    </lineage>
</organism>
<evidence type="ECO:0000256" key="1">
    <source>
        <dbReference type="ARBA" id="ARBA00022741"/>
    </source>
</evidence>
<dbReference type="InterPro" id="IPR000212">
    <property type="entry name" value="DNA_helicase_UvrD/REP"/>
</dbReference>
<dbReference type="PANTHER" id="PTHR11070:SF2">
    <property type="entry name" value="ATP-DEPENDENT DNA HELICASE SRS2"/>
    <property type="match status" value="1"/>
</dbReference>
<dbReference type="RefSeq" id="WP_094958038.1">
    <property type="nucleotide sequence ID" value="NZ_NOIF01000138.1"/>
</dbReference>
<dbReference type="InterPro" id="IPR014016">
    <property type="entry name" value="UvrD-like_ATP-bd"/>
</dbReference>
<gene>
    <name evidence="7" type="ORF">ASV53_17530</name>
</gene>
<evidence type="ECO:0000256" key="5">
    <source>
        <dbReference type="ARBA" id="ARBA00034923"/>
    </source>
</evidence>
<keyword evidence="2" id="KW-0378">Hydrolase</keyword>
<dbReference type="Gene3D" id="3.40.50.300">
    <property type="entry name" value="P-loop containing nucleotide triphosphate hydrolases"/>
    <property type="match status" value="1"/>
</dbReference>
<proteinExistence type="predicted"/>
<feature type="domain" description="UvrD-like helicase ATP-binding" evidence="6">
    <location>
        <begin position="291"/>
        <end position="359"/>
    </location>
</feature>
<dbReference type="Proteomes" id="UP000215999">
    <property type="component" value="Unassembled WGS sequence"/>
</dbReference>
<dbReference type="GO" id="GO:0004386">
    <property type="term" value="F:helicase activity"/>
    <property type="evidence" value="ECO:0007669"/>
    <property type="project" value="UniProtKB-KW"/>
</dbReference>
<evidence type="ECO:0000313" key="7">
    <source>
        <dbReference type="EMBL" id="OZS42623.1"/>
    </source>
</evidence>
<evidence type="ECO:0000256" key="3">
    <source>
        <dbReference type="ARBA" id="ARBA00022806"/>
    </source>
</evidence>
<dbReference type="SUPFAM" id="SSF52540">
    <property type="entry name" value="P-loop containing nucleoside triphosphate hydrolases"/>
    <property type="match status" value="1"/>
</dbReference>
<keyword evidence="4" id="KW-0067">ATP-binding</keyword>
<reference evidence="7 8" key="1">
    <citation type="journal article" date="2016" name="Antonie Van Leeuwenhoek">
        <title>Photobacterium sanguinicancri sp. nov. isolated from marine animals.</title>
        <authorList>
            <person name="Gomez-Gil B."/>
            <person name="Roque A."/>
            <person name="Rotllant G."/>
            <person name="Romalde J.L."/>
            <person name="Doce A."/>
            <person name="Eggermont M."/>
            <person name="Defoirdt T."/>
        </authorList>
    </citation>
    <scope>NUCLEOTIDE SEQUENCE [LARGE SCALE GENOMIC DNA]</scope>
    <source>
        <strain evidence="7 8">CAIM 1827</strain>
    </source>
</reference>
<evidence type="ECO:0000313" key="8">
    <source>
        <dbReference type="Proteomes" id="UP000215999"/>
    </source>
</evidence>
<evidence type="ECO:0000256" key="4">
    <source>
        <dbReference type="ARBA" id="ARBA00022840"/>
    </source>
</evidence>
<dbReference type="PANTHER" id="PTHR11070">
    <property type="entry name" value="UVRD / RECB / PCRA DNA HELICASE FAMILY MEMBER"/>
    <property type="match status" value="1"/>
</dbReference>
<sequence>MSSSFFYLQVEKNDENSALLNRLEQYSIDNMKQVYVVDKPLGDTKYNYSYQHAIVVLAPDHKITFVNLGDDEDDFEEFVEDFVEDLGSISDKYRYKDKIGRPRKWKRELIHEVAINDIDDWGALFDGIYLDDPKKKKTSELLVSLLTGSINDIEKVKDDVPDNVLDRVKQKILLFDGDQTRFIYQKPQKDTIRIQGLSGTGKTELLLHKLKELYVSEENSDSKIMFTCHNKILAASLHKRIPDFFDFMKVEQQILWNQRLWCVNAWGSQYDKNSGAYSYICEFYGVPFLRYNRFTSFDDACKSAIEHLKKNNSVNERGYAFDYILLDESQDFPDSFIDLCQLVTSKNLYVAGDIFQSIFDENLVSEIEPDYLLSKCYRTEPRTLMFAHALGMGLFETRRLRWLEDKEWIACGYQPTKKNGVYELSREPLRRFADVVDQNHSSVQIVRTSAKLNETSETKIIEVIKQIQAENPSVTVDDIGIIFIDNHDYVYNTADNLYFSIKQEFGWYVNKAYESKNKIKGTLFVSNKNNVKG</sequence>
<dbReference type="EMBL" id="NOIF01000138">
    <property type="protein sequence ID" value="OZS42623.1"/>
    <property type="molecule type" value="Genomic_DNA"/>
</dbReference>
<dbReference type="InterPro" id="IPR027417">
    <property type="entry name" value="P-loop_NTPase"/>
</dbReference>
<feature type="non-terminal residue" evidence="7">
    <location>
        <position position="533"/>
    </location>
</feature>